<evidence type="ECO:0000313" key="5">
    <source>
        <dbReference type="WBParaSite" id="ECPE_0000590501-mRNA-1"/>
    </source>
</evidence>
<dbReference type="AlphaFoldDB" id="A0A183AG07"/>
<reference evidence="5" key="1">
    <citation type="submission" date="2016-06" db="UniProtKB">
        <authorList>
            <consortium name="WormBaseParasite"/>
        </authorList>
    </citation>
    <scope>IDENTIFICATION</scope>
</reference>
<dbReference type="InterPro" id="IPR057413">
    <property type="entry name" value="Beta-barrel_INTS6"/>
</dbReference>
<dbReference type="PANTHER" id="PTHR12957">
    <property type="entry name" value="DEAD/H BOX POLYPEPTIDE 26/DICE1-RELATED"/>
    <property type="match status" value="1"/>
</dbReference>
<reference evidence="3 4" key="2">
    <citation type="submission" date="2018-11" db="EMBL/GenBank/DDBJ databases">
        <authorList>
            <consortium name="Pathogen Informatics"/>
        </authorList>
    </citation>
    <scope>NUCLEOTIDE SEQUENCE [LARGE SCALE GENOMIC DNA]</scope>
    <source>
        <strain evidence="3 4">Egypt</strain>
    </source>
</reference>
<evidence type="ECO:0000259" key="2">
    <source>
        <dbReference type="Pfam" id="PF25462"/>
    </source>
</evidence>
<dbReference type="WBParaSite" id="ECPE_0000590501-mRNA-1">
    <property type="protein sequence ID" value="ECPE_0000590501-mRNA-1"/>
    <property type="gene ID" value="ECPE_0000590501"/>
</dbReference>
<dbReference type="GO" id="GO:0034472">
    <property type="term" value="P:snRNA 3'-end processing"/>
    <property type="evidence" value="ECO:0007669"/>
    <property type="project" value="TreeGrafter"/>
</dbReference>
<feature type="region of interest" description="Disordered" evidence="1">
    <location>
        <begin position="375"/>
        <end position="394"/>
    </location>
</feature>
<organism evidence="5">
    <name type="scientific">Echinostoma caproni</name>
    <dbReference type="NCBI Taxonomy" id="27848"/>
    <lineage>
        <taxon>Eukaryota</taxon>
        <taxon>Metazoa</taxon>
        <taxon>Spiralia</taxon>
        <taxon>Lophotrochozoa</taxon>
        <taxon>Platyhelminthes</taxon>
        <taxon>Trematoda</taxon>
        <taxon>Digenea</taxon>
        <taxon>Plagiorchiida</taxon>
        <taxon>Echinostomata</taxon>
        <taxon>Echinostomatoidea</taxon>
        <taxon>Echinostomatidae</taxon>
        <taxon>Echinostoma</taxon>
    </lineage>
</organism>
<protein>
    <submittedName>
        <fullName evidence="5">Telo_bind domain-containing protein</fullName>
    </submittedName>
</protein>
<dbReference type="OrthoDB" id="9449012at2759"/>
<keyword evidence="4" id="KW-1185">Reference proteome</keyword>
<dbReference type="InterPro" id="IPR051113">
    <property type="entry name" value="Integrator_subunit6"/>
</dbReference>
<dbReference type="EMBL" id="UZAN01042808">
    <property type="protein sequence ID" value="VDP76837.1"/>
    <property type="molecule type" value="Genomic_DNA"/>
</dbReference>
<accession>A0A183AG07</accession>
<dbReference type="Proteomes" id="UP000272942">
    <property type="component" value="Unassembled WGS sequence"/>
</dbReference>
<dbReference type="GO" id="GO:0008418">
    <property type="term" value="F:protein-N-terminal asparagine amidohydrolase activity"/>
    <property type="evidence" value="ECO:0007669"/>
    <property type="project" value="InterPro"/>
</dbReference>
<name>A0A183AG07_9TREM</name>
<dbReference type="InterPro" id="IPR026750">
    <property type="entry name" value="NTAN1"/>
</dbReference>
<sequence>MSKSRVDRYFILTLDSECEYVKVSCFCTPTYGMRLLQLAGWKQNVDLQFLHVALNSIKPCGCVSLGEGLQRVFKMLNLNRLQLGLENYGMCQPAVVVDFNHENESSTEKGDGCLPSYSQKQLVYVKILGRVCSTWPIPESYWPDDEILSSQLPSRSAHPKVYISSVQFPAPNIPEYFPLDRYELEPSPLTRRLCTKDPNMVWQCYCVDANRGRGAPFAYLKATGDSQTVHLHVLPYNYPNFAKLLKIRSKTDKLTSRSSVLPYCRASDIRRGELRRVLKKMRHTLNDVLNGVGLNSRNDFTHQQPVNQMGDYINYKGCRTSESPLREVNPAPERLDTFGNPFRKKNAAYFVADEVFVDEMGISPGVPGGPNVSLVPPSRRKQTPNPQGPVVRTKDGSHIFHRLNELSGSLGQRYAAVSFVMSEALSKACVVGHMDTPARALSFFHQTRAFFNQLNDRSCTDVFLLGGVNSEGIQDYRILFVTVGQLLHDPERNFVVKLFCVEKLNTVWLSCPRGPRRGVLLNYPASTGLVYNWRTRTATPATINWKARGPVPALRLARLRSPESFNSMVSVFDHSNCSLFVKPFESCVPYPGNPEELTEEVMRAQSTTPDLEPPAYFEGCRAVALLTTRYPRVSFWFPNNHPLLFSPRGHSDTDTDGVYWIPVDTASAFAHNHPLTAVTELTNND</sequence>
<dbReference type="PANTHER" id="PTHR12957:SF2">
    <property type="entry name" value="INTEGRATOR COMPLEX SUBUNIT 6"/>
    <property type="match status" value="1"/>
</dbReference>
<evidence type="ECO:0000313" key="3">
    <source>
        <dbReference type="EMBL" id="VDP76837.1"/>
    </source>
</evidence>
<feature type="domain" description="Integrator complex subunit 6-like beta-barrel" evidence="2">
    <location>
        <begin position="103"/>
        <end position="246"/>
    </location>
</feature>
<dbReference type="GO" id="GO:0032039">
    <property type="term" value="C:integrator complex"/>
    <property type="evidence" value="ECO:0007669"/>
    <property type="project" value="TreeGrafter"/>
</dbReference>
<evidence type="ECO:0000256" key="1">
    <source>
        <dbReference type="SAM" id="MobiDB-lite"/>
    </source>
</evidence>
<dbReference type="Pfam" id="PF25462">
    <property type="entry name" value="Beta-barrel_INTS6"/>
    <property type="match status" value="1"/>
</dbReference>
<proteinExistence type="predicted"/>
<gene>
    <name evidence="3" type="ORF">ECPE_LOCUS5892</name>
</gene>
<evidence type="ECO:0000313" key="4">
    <source>
        <dbReference type="Proteomes" id="UP000272942"/>
    </source>
</evidence>
<dbReference type="Pfam" id="PF14736">
    <property type="entry name" value="N_Asn_amidohyd"/>
    <property type="match status" value="1"/>
</dbReference>